<dbReference type="Gene3D" id="3.40.850.10">
    <property type="entry name" value="Kinesin motor domain"/>
    <property type="match status" value="1"/>
</dbReference>
<dbReference type="OrthoDB" id="3176171at2759"/>
<comment type="caution">
    <text evidence="7">The sequence shown here is derived from an EMBL/GenBank/DDBJ whole genome shotgun (WGS) entry which is preliminary data.</text>
</comment>
<evidence type="ECO:0000256" key="2">
    <source>
        <dbReference type="ARBA" id="ARBA00022840"/>
    </source>
</evidence>
<evidence type="ECO:0000256" key="1">
    <source>
        <dbReference type="ARBA" id="ARBA00022741"/>
    </source>
</evidence>
<accession>A0A8J2HSL4</accession>
<feature type="coiled-coil region" evidence="4">
    <location>
        <begin position="613"/>
        <end position="640"/>
    </location>
</feature>
<evidence type="ECO:0000256" key="5">
    <source>
        <dbReference type="SAM" id="MobiDB-lite"/>
    </source>
</evidence>
<dbReference type="InterPro" id="IPR001752">
    <property type="entry name" value="Kinesin_motor_dom"/>
</dbReference>
<dbReference type="PROSITE" id="PS50067">
    <property type="entry name" value="KINESIN_MOTOR_2"/>
    <property type="match status" value="1"/>
</dbReference>
<reference evidence="7" key="1">
    <citation type="submission" date="2021-04" db="EMBL/GenBank/DDBJ databases">
        <authorList>
            <person name="Chebbi M.A.C M."/>
        </authorList>
    </citation>
    <scope>NUCLEOTIDE SEQUENCE</scope>
</reference>
<evidence type="ECO:0000256" key="4">
    <source>
        <dbReference type="SAM" id="Coils"/>
    </source>
</evidence>
<feature type="domain" description="Kinesin motor" evidence="6">
    <location>
        <begin position="3"/>
        <end position="366"/>
    </location>
</feature>
<dbReference type="PRINTS" id="PR00380">
    <property type="entry name" value="KINESINHEAVY"/>
</dbReference>
<evidence type="ECO:0000259" key="6">
    <source>
        <dbReference type="PROSITE" id="PS50067"/>
    </source>
</evidence>
<evidence type="ECO:0000313" key="8">
    <source>
        <dbReference type="Proteomes" id="UP000786811"/>
    </source>
</evidence>
<keyword evidence="1 3" id="KW-0547">Nucleotide-binding</keyword>
<name>A0A8J2HSL4_COTCN</name>
<gene>
    <name evidence="7" type="ORF">HICCMSTLAB_LOCUS12571</name>
</gene>
<dbReference type="Proteomes" id="UP000786811">
    <property type="component" value="Unassembled WGS sequence"/>
</dbReference>
<feature type="region of interest" description="Disordered" evidence="5">
    <location>
        <begin position="163"/>
        <end position="182"/>
    </location>
</feature>
<dbReference type="GO" id="GO:0007018">
    <property type="term" value="P:microtubule-based movement"/>
    <property type="evidence" value="ECO:0007669"/>
    <property type="project" value="InterPro"/>
</dbReference>
<organism evidence="7 8">
    <name type="scientific">Cotesia congregata</name>
    <name type="common">Parasitoid wasp</name>
    <name type="synonym">Apanteles congregatus</name>
    <dbReference type="NCBI Taxonomy" id="51543"/>
    <lineage>
        <taxon>Eukaryota</taxon>
        <taxon>Metazoa</taxon>
        <taxon>Ecdysozoa</taxon>
        <taxon>Arthropoda</taxon>
        <taxon>Hexapoda</taxon>
        <taxon>Insecta</taxon>
        <taxon>Pterygota</taxon>
        <taxon>Neoptera</taxon>
        <taxon>Endopterygota</taxon>
        <taxon>Hymenoptera</taxon>
        <taxon>Apocrita</taxon>
        <taxon>Ichneumonoidea</taxon>
        <taxon>Braconidae</taxon>
        <taxon>Microgastrinae</taxon>
        <taxon>Cotesia</taxon>
    </lineage>
</organism>
<dbReference type="SUPFAM" id="SSF52540">
    <property type="entry name" value="P-loop containing nucleoside triphosphate hydrolases"/>
    <property type="match status" value="1"/>
</dbReference>
<dbReference type="PANTHER" id="PTHR47117:SF1">
    <property type="entry name" value="STAR-RELATED LIPID TRANSFER PROTEIN 9"/>
    <property type="match status" value="1"/>
</dbReference>
<feature type="region of interest" description="Disordered" evidence="5">
    <location>
        <begin position="712"/>
        <end position="732"/>
    </location>
</feature>
<dbReference type="Pfam" id="PF00225">
    <property type="entry name" value="Kinesin"/>
    <property type="match status" value="1"/>
</dbReference>
<dbReference type="EMBL" id="CAJNRD030001124">
    <property type="protein sequence ID" value="CAG5107071.1"/>
    <property type="molecule type" value="Genomic_DNA"/>
</dbReference>
<dbReference type="GO" id="GO:0003777">
    <property type="term" value="F:microtubule motor activity"/>
    <property type="evidence" value="ECO:0007669"/>
    <property type="project" value="InterPro"/>
</dbReference>
<keyword evidence="4" id="KW-0175">Coiled coil</keyword>
<evidence type="ECO:0000256" key="3">
    <source>
        <dbReference type="PROSITE-ProRule" id="PRU00283"/>
    </source>
</evidence>
<feature type="binding site" evidence="3">
    <location>
        <begin position="102"/>
        <end position="109"/>
    </location>
    <ligand>
        <name>ATP</name>
        <dbReference type="ChEBI" id="CHEBI:30616"/>
    </ligand>
</feature>
<dbReference type="SMART" id="SM00129">
    <property type="entry name" value="KISc"/>
    <property type="match status" value="1"/>
</dbReference>
<keyword evidence="2 3" id="KW-0067">ATP-binding</keyword>
<dbReference type="GO" id="GO:0008017">
    <property type="term" value="F:microtubule binding"/>
    <property type="evidence" value="ECO:0007669"/>
    <property type="project" value="InterPro"/>
</dbReference>
<sequence length="1744" mass="196174">MANIKVAVRVRPISSREINITGAEIVVHTEPQKISLTNLKVSSSKTADSRTRTKRYSFNYCFDSSDPTAENYASQEKIYYTLGNPVIDAIFVGYNSCVVAYGQSASGKTFTMMGVKDDPGLIPRICNGLFVRAADEIENGKKFNIFVSYLEVYNERVRDLLEPSTSPNNLRVREHPRSGPYVQGLSQHSVETLSSLMSRVEEGTKARKTASTLQNHTSSRSHALLTLSLESSDSAVSGQVILKASGASRKTDFSRGCKLHLVDLAGSENSAACAGINRLKSQEGANINKSLVALGNVISALAERSSTTINSGRKFIPYRDSTLTWLLKDSLGGNATTIMLATISPASGSYNETSHTLRFAQRAQSVINKPVINEDPVAKIIRELHFDDGLRLRCDSLNALRQFGSLEFVPAANNSKTLRVSASYNRARVSKLTDEDDDDKVDEPVFVDIPTLVAVLIKPDTSVQVDTHQIEEISSDSALEDTVDTEFNRDIEHHFANLVNVPVENDSNDSIKSLPILKENEQPPLDTRYPNLQILTDKSLNDDDKFQKQYSVSSNFEAQVSLEKSISNTADNVPQDSGVLQISTIDSEAQADFEVEEPKKIIRIEDDNLNDSLKEDNEIVNKILENRKELQNQKLCLQRHQNTDGLKRKSSKDSSCNSSKDEQIFISGISRDSFGRKDSIDPEQPQPRPHTIIQRARRADIVAAVTERLYSSKKTTEDSNTASTPTLDIRSPESTEVKLASVTRMRLQEISRKMLAKRRRICVDTQTDISSTVRVREIGISVKEPKVVRKDVAVLTDRHEDFDKLLPCSTPVVRIKEMSTSTTESPVPKPIILLKDACSLTDDYSYDYDTIYSLQPDSGIVSDDTHTYAESNLSSTGISDFCSDLEKRPVDVKLSDSSANTNIVEEIIDSCAQTTYEHSHHYEVPNDKCCTSKQCGDNSIKQVSGKKTADCCRPISVTPRPCKPPVVTAGHCHSTETVADTHKCAQESSCKSSCYKEDHDKNIISISVPDTINITIESSNISESKLRLFDHNKVLKLNNAEVQTDKRDSNEIGTLTDINISGISVKDSWTNARNSHDTKTFRIENIFKDPHDIAKSSKSYDYSDGTNYSIIYPRTTQFTETKTKNDAYDSYKTTLSSLESRRKSLTSEWLRNRNTWSSQKYHRSFDNENNTETISLPSENSYDSIVIKQLKENPEILSWKDVCEDKKSLNGLTVSECLKSDDNPCYIKKIGRSYRDIYEQEVNFSDDSLDSKERQKNLIDDEITESEMNSRIKDNFNDNGCQPDIVVHAKKEIIDPLAFSDNNTLDDFDDKYIELPKKIGIRLNEIPRQRIKSIFYSVPLIPLVLAENGIEQSEDSTKNLKATASPKSIIKNNINVPKTPRSVNISTNESRLESDYKKVSFVESENFSINSEDVKQKTTRIKNSCEEEKRNLLEEYLEEAIVFMRNINSINSDEKSGTLTFRRENNVETKIYEPKNKRVIDHRYTTDDLDLKDSRYEEKCCGNSGKLDRLLKFNKSAETKSHLAKFSSDNVNSSNSWSSCSRLRSFSSVDDLNWDHKLKNNVYSRSDCNSKFSQVIEDDKYFYQLHSAGANKVYTNIDSARAVNTDFESYSQGRIRSSAPKIKKRSRSELSMRPKTGDCSFSKKVVTFDENTLHTHKKLMNNESALIAKGRKSLANPRCSLSKYDSSNENSSSNEALANFMESIDEASRFKDKIKFPCSPRLKFLQLLSERQKIVKDSRNTSIS</sequence>
<dbReference type="InterPro" id="IPR027417">
    <property type="entry name" value="P-loop_NTPase"/>
</dbReference>
<protein>
    <submittedName>
        <fullName evidence="7">Similar to KIF16B: Kinesin-like protein KIF16B (Homo sapiens)</fullName>
    </submittedName>
</protein>
<proteinExistence type="inferred from homology"/>
<keyword evidence="8" id="KW-1185">Reference proteome</keyword>
<feature type="region of interest" description="Disordered" evidence="5">
    <location>
        <begin position="641"/>
        <end position="697"/>
    </location>
</feature>
<evidence type="ECO:0000313" key="7">
    <source>
        <dbReference type="EMBL" id="CAG5107071.1"/>
    </source>
</evidence>
<dbReference type="PANTHER" id="PTHR47117">
    <property type="entry name" value="STAR-RELATED LIPID TRANSFER PROTEIN 9"/>
    <property type="match status" value="1"/>
</dbReference>
<dbReference type="GO" id="GO:0005524">
    <property type="term" value="F:ATP binding"/>
    <property type="evidence" value="ECO:0007669"/>
    <property type="project" value="UniProtKB-UniRule"/>
</dbReference>
<comment type="similarity">
    <text evidence="3">Belongs to the TRAFAC class myosin-kinesin ATPase superfamily. Kinesin family.</text>
</comment>
<dbReference type="InterPro" id="IPR036961">
    <property type="entry name" value="Kinesin_motor_dom_sf"/>
</dbReference>
<keyword evidence="3" id="KW-0505">Motor protein</keyword>